<evidence type="ECO:0000313" key="2">
    <source>
        <dbReference type="Proteomes" id="UP001606134"/>
    </source>
</evidence>
<reference evidence="1 2" key="1">
    <citation type="submission" date="2024-08" db="EMBL/GenBank/DDBJ databases">
        <authorList>
            <person name="Lu H."/>
        </authorList>
    </citation>
    <scope>NUCLEOTIDE SEQUENCE [LARGE SCALE GENOMIC DNA]</scope>
    <source>
        <strain evidence="1 2">BYS78W</strain>
    </source>
</reference>
<dbReference type="RefSeq" id="WP_394414394.1">
    <property type="nucleotide sequence ID" value="NZ_JBIGIC010000010.1"/>
</dbReference>
<gene>
    <name evidence="1" type="ORF">ACG04R_19060</name>
</gene>
<keyword evidence="2" id="KW-1185">Reference proteome</keyword>
<organism evidence="1 2">
    <name type="scientific">Pelomonas candidula</name>
    <dbReference type="NCBI Taxonomy" id="3299025"/>
    <lineage>
        <taxon>Bacteria</taxon>
        <taxon>Pseudomonadati</taxon>
        <taxon>Pseudomonadota</taxon>
        <taxon>Betaproteobacteria</taxon>
        <taxon>Burkholderiales</taxon>
        <taxon>Sphaerotilaceae</taxon>
        <taxon>Roseateles</taxon>
    </lineage>
</organism>
<dbReference type="EMBL" id="JBIGIC010000010">
    <property type="protein sequence ID" value="MFG6488793.1"/>
    <property type="molecule type" value="Genomic_DNA"/>
</dbReference>
<proteinExistence type="predicted"/>
<name>A0ABW7HGK4_9BURK</name>
<protein>
    <recommendedName>
        <fullName evidence="3">Restriction endonuclease type IV Mrr domain-containing protein</fullName>
    </recommendedName>
</protein>
<evidence type="ECO:0008006" key="3">
    <source>
        <dbReference type="Google" id="ProtNLM"/>
    </source>
</evidence>
<comment type="caution">
    <text evidence="1">The sequence shown here is derived from an EMBL/GenBank/DDBJ whole genome shotgun (WGS) entry which is preliminary data.</text>
</comment>
<evidence type="ECO:0000313" key="1">
    <source>
        <dbReference type="EMBL" id="MFG6488793.1"/>
    </source>
</evidence>
<accession>A0ABW7HGK4</accession>
<dbReference type="Proteomes" id="UP001606134">
    <property type="component" value="Unassembled WGS sequence"/>
</dbReference>
<sequence>MTTWIGTNQAGWDTQSIGFHSVNGCTGLVLSTPHWVAGWHIGGGAGGDYAYSGQTKAGFQATTFLNYIQAIHPNPWPASGMPAGTVELLVVYQVLDDWKTVLQQFATGIGYTGAARGFDVSGKTGTDSCDFLISHINGHCTVQYKRTSKMDHVTQTDAERLNSVVKTLGSTGMGKPFQIMALTNNESASATVKPTLLNGGHMHFVPSKSFASINV</sequence>